<dbReference type="Proteomes" id="UP000537989">
    <property type="component" value="Unassembled WGS sequence"/>
</dbReference>
<dbReference type="EMBL" id="JAAMOD010000090">
    <property type="protein sequence ID" value="KAF5241897.1"/>
    <property type="molecule type" value="Genomic_DNA"/>
</dbReference>
<keyword evidence="5" id="KW-1185">Reference proteome</keyword>
<dbReference type="Pfam" id="PF23584">
    <property type="entry name" value="DUF7136"/>
    <property type="match status" value="1"/>
</dbReference>
<dbReference type="AlphaFoldDB" id="A0AAN6HHN4"/>
<feature type="chain" id="PRO_5042964062" description="DUF7136 domain-containing protein" evidence="2">
    <location>
        <begin position="20"/>
        <end position="302"/>
    </location>
</feature>
<evidence type="ECO:0000313" key="5">
    <source>
        <dbReference type="Proteomes" id="UP000537989"/>
    </source>
</evidence>
<protein>
    <recommendedName>
        <fullName evidence="3">DUF7136 domain-containing protein</fullName>
    </recommendedName>
</protein>
<gene>
    <name evidence="4" type="ORF">FAUST_3591</name>
</gene>
<keyword evidence="2" id="KW-0732">Signal</keyword>
<feature type="region of interest" description="Disordered" evidence="1">
    <location>
        <begin position="229"/>
        <end position="277"/>
    </location>
</feature>
<accession>A0AAN6HHN4</accession>
<organism evidence="4 5">
    <name type="scientific">Fusarium austroamericanum</name>
    <dbReference type="NCBI Taxonomy" id="282268"/>
    <lineage>
        <taxon>Eukaryota</taxon>
        <taxon>Fungi</taxon>
        <taxon>Dikarya</taxon>
        <taxon>Ascomycota</taxon>
        <taxon>Pezizomycotina</taxon>
        <taxon>Sordariomycetes</taxon>
        <taxon>Hypocreomycetidae</taxon>
        <taxon>Hypocreales</taxon>
        <taxon>Nectriaceae</taxon>
        <taxon>Fusarium</taxon>
    </lineage>
</organism>
<dbReference type="InterPro" id="IPR055560">
    <property type="entry name" value="DUF7136"/>
</dbReference>
<feature type="domain" description="DUF7136" evidence="3">
    <location>
        <begin position="27"/>
        <end position="224"/>
    </location>
</feature>
<name>A0AAN6HHN4_FUSAU</name>
<evidence type="ECO:0000259" key="3">
    <source>
        <dbReference type="Pfam" id="PF23584"/>
    </source>
</evidence>
<evidence type="ECO:0000256" key="1">
    <source>
        <dbReference type="SAM" id="MobiDB-lite"/>
    </source>
</evidence>
<comment type="caution">
    <text evidence="4">The sequence shown here is derived from an EMBL/GenBank/DDBJ whole genome shotgun (WGS) entry which is preliminary data.</text>
</comment>
<evidence type="ECO:0000256" key="2">
    <source>
        <dbReference type="SAM" id="SignalP"/>
    </source>
</evidence>
<evidence type="ECO:0000313" key="4">
    <source>
        <dbReference type="EMBL" id="KAF5241897.1"/>
    </source>
</evidence>
<reference evidence="4 5" key="1">
    <citation type="submission" date="2020-02" db="EMBL/GenBank/DDBJ databases">
        <title>Identification and distribution of gene clusters putatively required for synthesis of sphingolipid metabolism inhibitors in phylogenetically diverse species of the filamentous fungus Fusarium.</title>
        <authorList>
            <person name="Kim H.-S."/>
            <person name="Busman M."/>
            <person name="Brown D.W."/>
            <person name="Divon H."/>
            <person name="Uhlig S."/>
            <person name="Proctor R.H."/>
        </authorList>
    </citation>
    <scope>NUCLEOTIDE SEQUENCE [LARGE SCALE GENOMIC DNA]</scope>
    <source>
        <strain evidence="4 5">NRRL 2903</strain>
    </source>
</reference>
<feature type="compositionally biased region" description="Polar residues" evidence="1">
    <location>
        <begin position="229"/>
        <end position="254"/>
    </location>
</feature>
<feature type="signal peptide" evidence="2">
    <location>
        <begin position="1"/>
        <end position="19"/>
    </location>
</feature>
<sequence>MHTILSTLISLGFSILAAASDEDVVSFPTIGEVDIVFPREDTYAAEAPFPVIFGLQNAPVLTTFSGTLNWELDCAYTLFGIGRLYLDFLPDTEPYYFLNTSQAIADADEDQFQYWRGEEDSCILKWDFRWTTICEPRSDGSVLLKNNQFQRSGNVTFTLRPGAKTARKAIAEYEGCAIGGTAIKLEKNHTVGCPILAQDSSPKPKPCDLDVKKARSSLAAAVVKPTTSLTEIPSKTTDSGMRTTGTGADNGSKPTSTSGKAGGGDASADSENAARGHSVSDNGGLFTVFLALSVGIIFSLWL</sequence>
<proteinExistence type="predicted"/>